<evidence type="ECO:0000256" key="3">
    <source>
        <dbReference type="SAM" id="MobiDB-lite"/>
    </source>
</evidence>
<feature type="compositionally biased region" description="Gly residues" evidence="3">
    <location>
        <begin position="11"/>
        <end position="20"/>
    </location>
</feature>
<dbReference type="GO" id="GO:0045046">
    <property type="term" value="P:protein import into peroxisome membrane"/>
    <property type="evidence" value="ECO:0007669"/>
    <property type="project" value="TreeGrafter"/>
</dbReference>
<feature type="compositionally biased region" description="Low complexity" evidence="3">
    <location>
        <begin position="1"/>
        <end position="10"/>
    </location>
</feature>
<dbReference type="GO" id="GO:0033328">
    <property type="term" value="F:peroxisome membrane targeting sequence binding"/>
    <property type="evidence" value="ECO:0007669"/>
    <property type="project" value="TreeGrafter"/>
</dbReference>
<comment type="caution">
    <text evidence="4">The sequence shown here is derived from an EMBL/GenBank/DDBJ whole genome shotgun (WGS) entry which is preliminary data.</text>
</comment>
<reference evidence="4 5" key="1">
    <citation type="submission" date="2019-05" db="EMBL/GenBank/DDBJ databases">
        <title>Another draft genome of Portunus trituberculatus and its Hox gene families provides insights of decapod evolution.</title>
        <authorList>
            <person name="Jeong J.-H."/>
            <person name="Song I."/>
            <person name="Kim S."/>
            <person name="Choi T."/>
            <person name="Kim D."/>
            <person name="Ryu S."/>
            <person name="Kim W."/>
        </authorList>
    </citation>
    <scope>NUCLEOTIDE SEQUENCE [LARGE SCALE GENOMIC DNA]</scope>
    <source>
        <tissue evidence="4">Muscle</tissue>
    </source>
</reference>
<gene>
    <name evidence="4" type="primary">Pex19</name>
    <name evidence="4" type="ORF">E2C01_011551</name>
</gene>
<dbReference type="Proteomes" id="UP000324222">
    <property type="component" value="Unassembled WGS sequence"/>
</dbReference>
<sequence length="381" mass="39842">MSGEGEQKAAGSGGGGGGGVEEVPDPELDSLLDDALQDFVQPKAPNPSQGPTVPASAPLGTDLASLVTAAGITAAVGGPGDQEVQGKQGEMWTEEFVQQATAQFEQTMRLLMQQQQQQQEGKESPAVAATAATTQASSTPAQPSAGAPEVDLSSMAAQFAQFAQMATKSAEEAKSDSDFTQCLADTLKQIGDNNEQLQNPPSADDLTKMFENMGLGGGDAAGGEGGLGALFPLMQAMLENVLSKEVLYSPMKDITDKYPDWLADNRASLPEEDFTRYSKQYDIMKQVVDLYEQETEGDSEEVRGQRFEKIMLSMQKLQELGQPPKDLVGDMGPVMSFDPSGNPVLPDLSSVLGAAGVVPGAGGEGSAPPGQGQQGEECSIM</sequence>
<dbReference type="Gene3D" id="1.20.120.900">
    <property type="entry name" value="Pex19, mPTS binding domain"/>
    <property type="match status" value="1"/>
</dbReference>
<dbReference type="GO" id="GO:0005778">
    <property type="term" value="C:peroxisomal membrane"/>
    <property type="evidence" value="ECO:0007669"/>
    <property type="project" value="TreeGrafter"/>
</dbReference>
<evidence type="ECO:0000313" key="5">
    <source>
        <dbReference type="Proteomes" id="UP000324222"/>
    </source>
</evidence>
<dbReference type="PANTHER" id="PTHR12774">
    <property type="entry name" value="PEROXISOMAL BIOGENESIS FACTOR 19"/>
    <property type="match status" value="1"/>
</dbReference>
<feature type="region of interest" description="Disordered" evidence="3">
    <location>
        <begin position="112"/>
        <end position="150"/>
    </location>
</feature>
<keyword evidence="5" id="KW-1185">Reference proteome</keyword>
<protein>
    <recommendedName>
        <fullName evidence="2">Peroxin-19</fullName>
    </recommendedName>
</protein>
<dbReference type="PANTHER" id="PTHR12774:SF2">
    <property type="entry name" value="PEROXISOMAL BIOGENESIS FACTOR 19"/>
    <property type="match status" value="1"/>
</dbReference>
<dbReference type="InterPro" id="IPR006708">
    <property type="entry name" value="Pex19"/>
</dbReference>
<proteinExistence type="inferred from homology"/>
<comment type="similarity">
    <text evidence="1">Belongs to the peroxin-19 family.</text>
</comment>
<feature type="region of interest" description="Disordered" evidence="3">
    <location>
        <begin position="355"/>
        <end position="381"/>
    </location>
</feature>
<evidence type="ECO:0000313" key="4">
    <source>
        <dbReference type="EMBL" id="MPC18659.1"/>
    </source>
</evidence>
<feature type="compositionally biased region" description="Low complexity" evidence="3">
    <location>
        <begin position="366"/>
        <end position="381"/>
    </location>
</feature>
<dbReference type="AlphaFoldDB" id="A0A5B7DBP6"/>
<evidence type="ECO:0000256" key="2">
    <source>
        <dbReference type="ARBA" id="ARBA00029688"/>
    </source>
</evidence>
<evidence type="ECO:0000256" key="1">
    <source>
        <dbReference type="ARBA" id="ARBA00006326"/>
    </source>
</evidence>
<dbReference type="Pfam" id="PF04614">
    <property type="entry name" value="Pex19"/>
    <property type="match status" value="1"/>
</dbReference>
<dbReference type="EMBL" id="VSRR010000700">
    <property type="protein sequence ID" value="MPC18659.1"/>
    <property type="molecule type" value="Genomic_DNA"/>
</dbReference>
<feature type="region of interest" description="Disordered" evidence="3">
    <location>
        <begin position="1"/>
        <end position="59"/>
    </location>
</feature>
<dbReference type="InterPro" id="IPR038322">
    <property type="entry name" value="Pex19_C_sf"/>
</dbReference>
<dbReference type="OrthoDB" id="21292at2759"/>
<feature type="compositionally biased region" description="Low complexity" evidence="3">
    <location>
        <begin position="113"/>
        <end position="148"/>
    </location>
</feature>
<organism evidence="4 5">
    <name type="scientific">Portunus trituberculatus</name>
    <name type="common">Swimming crab</name>
    <name type="synonym">Neptunus trituberculatus</name>
    <dbReference type="NCBI Taxonomy" id="210409"/>
    <lineage>
        <taxon>Eukaryota</taxon>
        <taxon>Metazoa</taxon>
        <taxon>Ecdysozoa</taxon>
        <taxon>Arthropoda</taxon>
        <taxon>Crustacea</taxon>
        <taxon>Multicrustacea</taxon>
        <taxon>Malacostraca</taxon>
        <taxon>Eumalacostraca</taxon>
        <taxon>Eucarida</taxon>
        <taxon>Decapoda</taxon>
        <taxon>Pleocyemata</taxon>
        <taxon>Brachyura</taxon>
        <taxon>Eubrachyura</taxon>
        <taxon>Portunoidea</taxon>
        <taxon>Portunidae</taxon>
        <taxon>Portuninae</taxon>
        <taxon>Portunus</taxon>
    </lineage>
</organism>
<feature type="compositionally biased region" description="Acidic residues" evidence="3">
    <location>
        <begin position="22"/>
        <end position="36"/>
    </location>
</feature>
<name>A0A5B7DBP6_PORTR</name>
<accession>A0A5B7DBP6</accession>